<accession>A0ABQ0J1Z5</accession>
<protein>
    <submittedName>
        <fullName evidence="1">Uncharacterized protein</fullName>
    </submittedName>
</protein>
<gene>
    <name evidence="1" type="ORF">OYV_01110</name>
</gene>
<keyword evidence="2" id="KW-1185">Reference proteome</keyword>
<name>A0ABQ0J1Z5_9MOLU</name>
<evidence type="ECO:0000313" key="2">
    <source>
        <dbReference type="Proteomes" id="UP000028900"/>
    </source>
</evidence>
<comment type="caution">
    <text evidence="1">The sequence shown here is derived from an EMBL/GenBank/DDBJ whole genome shotgun (WGS) entry which is preliminary data.</text>
</comment>
<organism evidence="1 2">
    <name type="scientific">'Chrysanthemum coronarium' phytoplasma</name>
    <dbReference type="NCBI Taxonomy" id="1520703"/>
    <lineage>
        <taxon>Bacteria</taxon>
        <taxon>Bacillati</taxon>
        <taxon>Mycoplasmatota</taxon>
        <taxon>Mollicutes</taxon>
        <taxon>Acholeplasmatales</taxon>
        <taxon>Acholeplasmataceae</taxon>
        <taxon>Candidatus Phytoplasma</taxon>
        <taxon>16SrI (Aster yellows group)</taxon>
    </lineage>
</organism>
<reference evidence="2" key="1">
    <citation type="journal article" date="2014" name="Genome Announc.">
        <title>Draft Genome Sequence of ''Candidatus Phytoplasma asteris'' Strain OY-V, an Unculturable Plant-Pathogenic Bacterium.</title>
        <authorList>
            <person name="Kakizawa S."/>
            <person name="Makino A."/>
            <person name="Ishii Y."/>
            <person name="Tamaki H."/>
            <person name="Kamagata Y."/>
        </authorList>
    </citation>
    <scope>NUCLEOTIDE SEQUENCE [LARGE SCALE GENOMIC DNA]</scope>
    <source>
        <strain evidence="2">OY-V</strain>
    </source>
</reference>
<dbReference type="Proteomes" id="UP000028900">
    <property type="component" value="Unassembled WGS sequence"/>
</dbReference>
<evidence type="ECO:0000313" key="1">
    <source>
        <dbReference type="EMBL" id="GAK73632.1"/>
    </source>
</evidence>
<reference evidence="1 2" key="2">
    <citation type="journal article" date="2014" name="Genome Announc.">
        <title>Draft Genome Sequence of 'Candidatus Phytoplasma asteris' Strain OY-V, an Unculturable Plant-Pathogenic Bacterium.</title>
        <authorList>
            <person name="Kakizawa S."/>
            <person name="Makino A."/>
            <person name="Ishii Y."/>
            <person name="Tamaki H."/>
            <person name="Kamagata Y."/>
        </authorList>
    </citation>
    <scope>NUCLEOTIDE SEQUENCE [LARGE SCALE GENOMIC DNA]</scope>
    <source>
        <strain evidence="1 2">OY-V</strain>
    </source>
</reference>
<sequence length="118" mass="13799">MKATLQIKLQQLKKNNKKKNKKTKLLIEFNNCKNNDNTYKEKIKQLNGQLTLEIDKLNVDPDKQKALNTAISTIKTELLDLDYLVKIEKNTSDVEKQKKEKIKKYITVLKLLILNSKK</sequence>
<proteinExistence type="predicted"/>
<dbReference type="EMBL" id="BBIY01000007">
    <property type="protein sequence ID" value="GAK73632.1"/>
    <property type="molecule type" value="Genomic_DNA"/>
</dbReference>